<feature type="transmembrane region" description="Helical" evidence="7">
    <location>
        <begin position="12"/>
        <end position="33"/>
    </location>
</feature>
<keyword evidence="7" id="KW-0249">Electron transport</keyword>
<protein>
    <recommendedName>
        <fullName evidence="7">Protein-methionine-sulfoxide reductase heme-binding subunit MsrQ</fullName>
    </recommendedName>
    <alternativeName>
        <fullName evidence="7">Flavocytochrome MsrQ</fullName>
    </alternativeName>
</protein>
<feature type="transmembrane region" description="Helical" evidence="7">
    <location>
        <begin position="121"/>
        <end position="137"/>
    </location>
</feature>
<evidence type="ECO:0000256" key="5">
    <source>
        <dbReference type="ARBA" id="ARBA00023004"/>
    </source>
</evidence>
<evidence type="ECO:0000313" key="10">
    <source>
        <dbReference type="Proteomes" id="UP000309061"/>
    </source>
</evidence>
<feature type="transmembrane region" description="Helical" evidence="7">
    <location>
        <begin position="53"/>
        <end position="73"/>
    </location>
</feature>
<keyword evidence="4 7" id="KW-1133">Transmembrane helix</keyword>
<dbReference type="InterPro" id="IPR022837">
    <property type="entry name" value="MsrQ-like"/>
</dbReference>
<dbReference type="GO" id="GO:0020037">
    <property type="term" value="F:heme binding"/>
    <property type="evidence" value="ECO:0007669"/>
    <property type="project" value="UniProtKB-UniRule"/>
</dbReference>
<organism evidence="9 10">
    <name type="scientific">Methylocystis heyeri</name>
    <dbReference type="NCBI Taxonomy" id="391905"/>
    <lineage>
        <taxon>Bacteria</taxon>
        <taxon>Pseudomonadati</taxon>
        <taxon>Pseudomonadota</taxon>
        <taxon>Alphaproteobacteria</taxon>
        <taxon>Hyphomicrobiales</taxon>
        <taxon>Methylocystaceae</taxon>
        <taxon>Methylocystis</taxon>
    </lineage>
</organism>
<proteinExistence type="inferred from homology"/>
<keyword evidence="3 7" id="KW-0812">Transmembrane</keyword>
<name>A0A6B8KB49_9HYPH</name>
<keyword evidence="7" id="KW-0479">Metal-binding</keyword>
<comment type="cofactor">
    <cofactor evidence="7">
        <name>FMN</name>
        <dbReference type="ChEBI" id="CHEBI:58210"/>
    </cofactor>
    <text evidence="7">Binds 1 FMN per subunit.</text>
</comment>
<comment type="cofactor">
    <cofactor evidence="7">
        <name>heme b</name>
        <dbReference type="ChEBI" id="CHEBI:60344"/>
    </cofactor>
    <text evidence="7">Binds 1 heme b (iron(II)-protoporphyrin IX) group per subunit.</text>
</comment>
<keyword evidence="6 7" id="KW-0472">Membrane</keyword>
<dbReference type="AlphaFoldDB" id="A0A6B8KB49"/>
<comment type="similarity">
    <text evidence="7">Belongs to the MsrQ family.</text>
</comment>
<keyword evidence="7" id="KW-1003">Cell membrane</keyword>
<dbReference type="HAMAP" id="MF_01207">
    <property type="entry name" value="MsrQ"/>
    <property type="match status" value="1"/>
</dbReference>
<keyword evidence="7" id="KW-0349">Heme</keyword>
<evidence type="ECO:0000256" key="4">
    <source>
        <dbReference type="ARBA" id="ARBA00022989"/>
    </source>
</evidence>
<dbReference type="InterPro" id="IPR013130">
    <property type="entry name" value="Fe3_Rdtase_TM_dom"/>
</dbReference>
<keyword evidence="7" id="KW-0285">Flavoprotein</keyword>
<feature type="domain" description="Ferric oxidoreductase" evidence="8">
    <location>
        <begin position="53"/>
        <end position="166"/>
    </location>
</feature>
<comment type="subcellular location">
    <subcellularLocation>
        <location evidence="7">Cell membrane</location>
        <topology evidence="7">Multi-pass membrane protein</topology>
    </subcellularLocation>
    <subcellularLocation>
        <location evidence="1">Membrane</location>
        <topology evidence="1">Multi-pass membrane protein</topology>
    </subcellularLocation>
</comment>
<dbReference type="Proteomes" id="UP000309061">
    <property type="component" value="Chromosome"/>
</dbReference>
<dbReference type="Pfam" id="PF01794">
    <property type="entry name" value="Ferric_reduct"/>
    <property type="match status" value="1"/>
</dbReference>
<dbReference type="GO" id="GO:0009055">
    <property type="term" value="F:electron transfer activity"/>
    <property type="evidence" value="ECO:0007669"/>
    <property type="project" value="UniProtKB-UniRule"/>
</dbReference>
<dbReference type="EMBL" id="CP046052">
    <property type="protein sequence ID" value="QGM44897.1"/>
    <property type="molecule type" value="Genomic_DNA"/>
</dbReference>
<dbReference type="OrthoDB" id="9788328at2"/>
<reference evidence="9 10" key="1">
    <citation type="submission" date="2019-11" db="EMBL/GenBank/DDBJ databases">
        <title>The genome sequence of Methylocystis heyeri.</title>
        <authorList>
            <person name="Oshkin I.Y."/>
            <person name="Miroshnikov K."/>
            <person name="Dedysh S.N."/>
        </authorList>
    </citation>
    <scope>NUCLEOTIDE SEQUENCE [LARGE SCALE GENOMIC DNA]</scope>
    <source>
        <strain evidence="9 10">H2</strain>
    </source>
</reference>
<dbReference type="KEGG" id="mhey:H2LOC_003895"/>
<keyword evidence="5 7" id="KW-0408">Iron</keyword>
<dbReference type="GO" id="GO:0005886">
    <property type="term" value="C:plasma membrane"/>
    <property type="evidence" value="ECO:0007669"/>
    <property type="project" value="UniProtKB-SubCell"/>
</dbReference>
<dbReference type="GO" id="GO:0010181">
    <property type="term" value="F:FMN binding"/>
    <property type="evidence" value="ECO:0007669"/>
    <property type="project" value="UniProtKB-UniRule"/>
</dbReference>
<sequence length="207" mass="22805">MPAERLKSFNAALRRLPGFSVYILGFCPALWLFCLGLEDRLGPEPVRALEHGLGLWALRFLLAALAVTPLRRLARIDLLRFRRALGLLAFYYAALHVAAYAAIDMGLSFDAVMADIAKRPYLTIGMAGFALLTPLALTSNDWSIRRMGAEAWRRLHRLAYVAALAGAAHFLLAVKSLPAEPAIYAAVTGLLLFYRLFGGRRIAPRAP</sequence>
<dbReference type="GO" id="GO:0016679">
    <property type="term" value="F:oxidoreductase activity, acting on diphenols and related substances as donors"/>
    <property type="evidence" value="ECO:0007669"/>
    <property type="project" value="TreeGrafter"/>
</dbReference>
<evidence type="ECO:0000256" key="1">
    <source>
        <dbReference type="ARBA" id="ARBA00004141"/>
    </source>
</evidence>
<dbReference type="PANTHER" id="PTHR36964:SF1">
    <property type="entry name" value="PROTEIN-METHIONINE-SULFOXIDE REDUCTASE HEME-BINDING SUBUNIT MSRQ"/>
    <property type="match status" value="1"/>
</dbReference>
<feature type="transmembrane region" description="Helical" evidence="7">
    <location>
        <begin position="181"/>
        <end position="197"/>
    </location>
</feature>
<comment type="subunit">
    <text evidence="7">Heterodimer of a catalytic subunit (MsrP) and a heme-binding subunit (MsrQ).</text>
</comment>
<dbReference type="GO" id="GO:0046872">
    <property type="term" value="F:metal ion binding"/>
    <property type="evidence" value="ECO:0007669"/>
    <property type="project" value="UniProtKB-KW"/>
</dbReference>
<dbReference type="NCBIfam" id="NF003833">
    <property type="entry name" value="PRK05419.1-5"/>
    <property type="match status" value="1"/>
</dbReference>
<keyword evidence="10" id="KW-1185">Reference proteome</keyword>
<gene>
    <name evidence="7 9" type="primary">msrQ</name>
    <name evidence="9" type="ORF">H2LOC_003895</name>
</gene>
<feature type="transmembrane region" description="Helical" evidence="7">
    <location>
        <begin position="85"/>
        <end position="109"/>
    </location>
</feature>
<evidence type="ECO:0000256" key="2">
    <source>
        <dbReference type="ARBA" id="ARBA00022448"/>
    </source>
</evidence>
<feature type="transmembrane region" description="Helical" evidence="7">
    <location>
        <begin position="158"/>
        <end position="175"/>
    </location>
</feature>
<accession>A0A6B8KB49</accession>
<evidence type="ECO:0000259" key="8">
    <source>
        <dbReference type="Pfam" id="PF01794"/>
    </source>
</evidence>
<keyword evidence="2 7" id="KW-0813">Transport</keyword>
<keyword evidence="7" id="KW-0288">FMN</keyword>
<evidence type="ECO:0000256" key="7">
    <source>
        <dbReference type="HAMAP-Rule" id="MF_01207"/>
    </source>
</evidence>
<evidence type="ECO:0000313" key="9">
    <source>
        <dbReference type="EMBL" id="QGM44897.1"/>
    </source>
</evidence>
<comment type="function">
    <text evidence="7">Part of the MsrPQ system that repairs oxidized periplasmic proteins containing methionine sulfoxide residues (Met-O), using respiratory chain electrons. Thus protects these proteins from oxidative-stress damage caused by reactive species of oxygen and chlorine generated by the host defense mechanisms. MsrPQ is essential for the maintenance of envelope integrity under bleach stress, rescuing a wide series of structurally unrelated periplasmic proteins from methionine oxidation. MsrQ provides electrons for reduction to the reductase catalytic subunit MsrP, using the quinone pool of the respiratory chain.</text>
</comment>
<dbReference type="PANTHER" id="PTHR36964">
    <property type="entry name" value="PROTEIN-METHIONINE-SULFOXIDE REDUCTASE HEME-BINDING SUBUNIT MSRQ"/>
    <property type="match status" value="1"/>
</dbReference>
<evidence type="ECO:0000256" key="3">
    <source>
        <dbReference type="ARBA" id="ARBA00022692"/>
    </source>
</evidence>
<evidence type="ECO:0000256" key="6">
    <source>
        <dbReference type="ARBA" id="ARBA00023136"/>
    </source>
</evidence>
<dbReference type="GO" id="GO:0030091">
    <property type="term" value="P:protein repair"/>
    <property type="evidence" value="ECO:0007669"/>
    <property type="project" value="UniProtKB-UniRule"/>
</dbReference>
<dbReference type="RefSeq" id="WP_136495188.1">
    <property type="nucleotide sequence ID" value="NZ_CP046052.1"/>
</dbReference>